<keyword evidence="1" id="KW-0786">Thiamine pyrophosphate</keyword>
<dbReference type="GO" id="GO:0030976">
    <property type="term" value="F:thiamine pyrophosphate binding"/>
    <property type="evidence" value="ECO:0007669"/>
    <property type="project" value="InterPro"/>
</dbReference>
<protein>
    <submittedName>
        <fullName evidence="3">Uncharacterized protein</fullName>
    </submittedName>
</protein>
<evidence type="ECO:0000313" key="4">
    <source>
        <dbReference type="Proteomes" id="UP000605361"/>
    </source>
</evidence>
<reference evidence="3" key="1">
    <citation type="submission" date="2020-11" db="EMBL/GenBank/DDBJ databases">
        <title>Whole-genome analyses of Nonomuraea sp. K274.</title>
        <authorList>
            <person name="Veyisoglu A."/>
        </authorList>
    </citation>
    <scope>NUCLEOTIDE SEQUENCE</scope>
    <source>
        <strain evidence="3">K274</strain>
    </source>
</reference>
<accession>A0A931A6T8</accession>
<proteinExistence type="predicted"/>
<dbReference type="GO" id="GO:0000287">
    <property type="term" value="F:magnesium ion binding"/>
    <property type="evidence" value="ECO:0007669"/>
    <property type="project" value="InterPro"/>
</dbReference>
<name>A0A931A6T8_9ACTN</name>
<feature type="compositionally biased region" description="Basic and acidic residues" evidence="2">
    <location>
        <begin position="55"/>
        <end position="73"/>
    </location>
</feature>
<keyword evidence="4" id="KW-1185">Reference proteome</keyword>
<evidence type="ECO:0000256" key="1">
    <source>
        <dbReference type="ARBA" id="ARBA00023052"/>
    </source>
</evidence>
<comment type="caution">
    <text evidence="3">The sequence shown here is derived from an EMBL/GenBank/DDBJ whole genome shotgun (WGS) entry which is preliminary data.</text>
</comment>
<dbReference type="PROSITE" id="PS00187">
    <property type="entry name" value="TPP_ENZYMES"/>
    <property type="match status" value="1"/>
</dbReference>
<organism evidence="3 4">
    <name type="scientific">Nonomuraea cypriaca</name>
    <dbReference type="NCBI Taxonomy" id="1187855"/>
    <lineage>
        <taxon>Bacteria</taxon>
        <taxon>Bacillati</taxon>
        <taxon>Actinomycetota</taxon>
        <taxon>Actinomycetes</taxon>
        <taxon>Streptosporangiales</taxon>
        <taxon>Streptosporangiaceae</taxon>
        <taxon>Nonomuraea</taxon>
    </lineage>
</organism>
<dbReference type="AlphaFoldDB" id="A0A931A6T8"/>
<dbReference type="InterPro" id="IPR029061">
    <property type="entry name" value="THDP-binding"/>
</dbReference>
<dbReference type="EMBL" id="JADOGI010000002">
    <property type="protein sequence ID" value="MBF8184420.1"/>
    <property type="molecule type" value="Genomic_DNA"/>
</dbReference>
<sequence>MGIKLADPSQRVVAVCGDGAFHAGPGFSAAPRIDRPTRPRAVMTASAKPSAGAERAGRDPPSRLRPRSRNDSP</sequence>
<feature type="region of interest" description="Disordered" evidence="2">
    <location>
        <begin position="23"/>
        <end position="73"/>
    </location>
</feature>
<gene>
    <name evidence="3" type="ORF">ITP53_01390</name>
</gene>
<evidence type="ECO:0000256" key="2">
    <source>
        <dbReference type="SAM" id="MobiDB-lite"/>
    </source>
</evidence>
<dbReference type="SUPFAM" id="SSF52518">
    <property type="entry name" value="Thiamin diphosphate-binding fold (THDP-binding)"/>
    <property type="match status" value="1"/>
</dbReference>
<dbReference type="Proteomes" id="UP000605361">
    <property type="component" value="Unassembled WGS sequence"/>
</dbReference>
<dbReference type="InterPro" id="IPR000399">
    <property type="entry name" value="TPP-bd_CS"/>
</dbReference>
<evidence type="ECO:0000313" key="3">
    <source>
        <dbReference type="EMBL" id="MBF8184420.1"/>
    </source>
</evidence>